<name>A0A0A9CKT8_ARUDO</name>
<dbReference type="AlphaFoldDB" id="A0A0A9CKT8"/>
<evidence type="ECO:0000313" key="1">
    <source>
        <dbReference type="EMBL" id="JAD76186.1"/>
    </source>
</evidence>
<accession>A0A0A9CKT8</accession>
<reference evidence="1" key="1">
    <citation type="submission" date="2014-09" db="EMBL/GenBank/DDBJ databases">
        <authorList>
            <person name="Magalhaes I.L.F."/>
            <person name="Oliveira U."/>
            <person name="Santos F.R."/>
            <person name="Vidigal T.H.D.A."/>
            <person name="Brescovit A.D."/>
            <person name="Santos A.J."/>
        </authorList>
    </citation>
    <scope>NUCLEOTIDE SEQUENCE</scope>
    <source>
        <tissue evidence="1">Shoot tissue taken approximately 20 cm above the soil surface</tissue>
    </source>
</reference>
<dbReference type="EMBL" id="GBRH01221709">
    <property type="protein sequence ID" value="JAD76186.1"/>
    <property type="molecule type" value="Transcribed_RNA"/>
</dbReference>
<reference evidence="1" key="2">
    <citation type="journal article" date="2015" name="Data Brief">
        <title>Shoot transcriptome of the giant reed, Arundo donax.</title>
        <authorList>
            <person name="Barrero R.A."/>
            <person name="Guerrero F.D."/>
            <person name="Moolhuijzen P."/>
            <person name="Goolsby J.A."/>
            <person name="Tidwell J."/>
            <person name="Bellgard S.E."/>
            <person name="Bellgard M.I."/>
        </authorList>
    </citation>
    <scope>NUCLEOTIDE SEQUENCE</scope>
    <source>
        <tissue evidence="1">Shoot tissue taken approximately 20 cm above the soil surface</tissue>
    </source>
</reference>
<protein>
    <submittedName>
        <fullName evidence="1">Uncharacterized protein</fullName>
    </submittedName>
</protein>
<organism evidence="1">
    <name type="scientific">Arundo donax</name>
    <name type="common">Giant reed</name>
    <name type="synonym">Donax arundinaceus</name>
    <dbReference type="NCBI Taxonomy" id="35708"/>
    <lineage>
        <taxon>Eukaryota</taxon>
        <taxon>Viridiplantae</taxon>
        <taxon>Streptophyta</taxon>
        <taxon>Embryophyta</taxon>
        <taxon>Tracheophyta</taxon>
        <taxon>Spermatophyta</taxon>
        <taxon>Magnoliopsida</taxon>
        <taxon>Liliopsida</taxon>
        <taxon>Poales</taxon>
        <taxon>Poaceae</taxon>
        <taxon>PACMAD clade</taxon>
        <taxon>Arundinoideae</taxon>
        <taxon>Arundineae</taxon>
        <taxon>Arundo</taxon>
    </lineage>
</organism>
<sequence>MVLTEGGAGSAKSKTAAKFSWNFFFASHFLRFLLQFNMSGSSFPSVPKKRHSGNELGLCASTFSKI</sequence>
<proteinExistence type="predicted"/>